<dbReference type="EMBL" id="BSEC01000001">
    <property type="protein sequence ID" value="GLI93437.1"/>
    <property type="molecule type" value="Genomic_DNA"/>
</dbReference>
<evidence type="ECO:0000313" key="3">
    <source>
        <dbReference type="Proteomes" id="UP001144323"/>
    </source>
</evidence>
<sequence>MSLSAFAVVGALCLSMALIEAWLLVGLLASPDGMLQRLLPNRSDLVRSHIDYLMMALFLFAFYGLCRLSGAAPQGWLIAGACFGACFNPFAFLVQAALPEFRTAPPAIFTAIVMLSCLATSIGFGATAWLIAARAVNS</sequence>
<protein>
    <submittedName>
        <fullName evidence="2">Uncharacterized protein</fullName>
    </submittedName>
</protein>
<evidence type="ECO:0000256" key="1">
    <source>
        <dbReference type="SAM" id="Phobius"/>
    </source>
</evidence>
<keyword evidence="1" id="KW-1133">Transmembrane helix</keyword>
<keyword evidence="3" id="KW-1185">Reference proteome</keyword>
<keyword evidence="1" id="KW-0812">Transmembrane</keyword>
<keyword evidence="1" id="KW-0472">Membrane</keyword>
<feature type="transmembrane region" description="Helical" evidence="1">
    <location>
        <begin position="6"/>
        <end position="29"/>
    </location>
</feature>
<name>A0A9W6GUS7_9HYPH</name>
<proteinExistence type="predicted"/>
<feature type="transmembrane region" description="Helical" evidence="1">
    <location>
        <begin position="108"/>
        <end position="132"/>
    </location>
</feature>
<organism evidence="2 3">
    <name type="scientific">Methylocystis echinoides</name>
    <dbReference type="NCBI Taxonomy" id="29468"/>
    <lineage>
        <taxon>Bacteria</taxon>
        <taxon>Pseudomonadati</taxon>
        <taxon>Pseudomonadota</taxon>
        <taxon>Alphaproteobacteria</taxon>
        <taxon>Hyphomicrobiales</taxon>
        <taxon>Methylocystaceae</taxon>
        <taxon>Methylocystis</taxon>
    </lineage>
</organism>
<feature type="transmembrane region" description="Helical" evidence="1">
    <location>
        <begin position="50"/>
        <end position="70"/>
    </location>
</feature>
<comment type="caution">
    <text evidence="2">The sequence shown here is derived from an EMBL/GenBank/DDBJ whole genome shotgun (WGS) entry which is preliminary data.</text>
</comment>
<evidence type="ECO:0000313" key="2">
    <source>
        <dbReference type="EMBL" id="GLI93437.1"/>
    </source>
</evidence>
<reference evidence="2" key="1">
    <citation type="journal article" date="2023" name="Int. J. Syst. Evol. Microbiol.">
        <title>Methylocystis iwaonis sp. nov., a type II methane-oxidizing bacterium from surface soil of a rice paddy field in Japan, and emended description of the genus Methylocystis (ex Whittenbury et al. 1970) Bowman et al. 1993.</title>
        <authorList>
            <person name="Kaise H."/>
            <person name="Sawadogo J.B."/>
            <person name="Alam M.S."/>
            <person name="Ueno C."/>
            <person name="Dianou D."/>
            <person name="Shinjo R."/>
            <person name="Asakawa S."/>
        </authorList>
    </citation>
    <scope>NUCLEOTIDE SEQUENCE</scope>
    <source>
        <strain evidence="2">LMG27198</strain>
    </source>
</reference>
<dbReference type="Proteomes" id="UP001144323">
    <property type="component" value="Unassembled WGS sequence"/>
</dbReference>
<dbReference type="RefSeq" id="WP_281803241.1">
    <property type="nucleotide sequence ID" value="NZ_BSEC01000001.1"/>
</dbReference>
<accession>A0A9W6GUS7</accession>
<gene>
    <name evidence="2" type="ORF">LMG27198_24290</name>
</gene>
<feature type="transmembrane region" description="Helical" evidence="1">
    <location>
        <begin position="76"/>
        <end position="96"/>
    </location>
</feature>
<dbReference type="AlphaFoldDB" id="A0A9W6GUS7"/>